<gene>
    <name evidence="2" type="ORF">HHL22_02145</name>
</gene>
<accession>A0A7Y0AAW9</accession>
<evidence type="ECO:0000313" key="2">
    <source>
        <dbReference type="EMBL" id="NML63996.1"/>
    </source>
</evidence>
<proteinExistence type="predicted"/>
<reference evidence="2 3" key="1">
    <citation type="submission" date="2020-04" db="EMBL/GenBank/DDBJ databases">
        <title>Hymenobacter polaris sp. nov., isolated from Arctic soil.</title>
        <authorList>
            <person name="Dahal R.H."/>
        </authorList>
    </citation>
    <scope>NUCLEOTIDE SEQUENCE [LARGE SCALE GENOMIC DNA]</scope>
    <source>
        <strain evidence="2 3">RP-2-7</strain>
    </source>
</reference>
<comment type="caution">
    <text evidence="2">The sequence shown here is derived from an EMBL/GenBank/DDBJ whole genome shotgun (WGS) entry which is preliminary data.</text>
</comment>
<evidence type="ECO:0000313" key="3">
    <source>
        <dbReference type="Proteomes" id="UP000559626"/>
    </source>
</evidence>
<keyword evidence="1" id="KW-0812">Transmembrane</keyword>
<feature type="transmembrane region" description="Helical" evidence="1">
    <location>
        <begin position="350"/>
        <end position="371"/>
    </location>
</feature>
<keyword evidence="3" id="KW-1185">Reference proteome</keyword>
<evidence type="ECO:0008006" key="4">
    <source>
        <dbReference type="Google" id="ProtNLM"/>
    </source>
</evidence>
<evidence type="ECO:0000256" key="1">
    <source>
        <dbReference type="SAM" id="Phobius"/>
    </source>
</evidence>
<protein>
    <recommendedName>
        <fullName evidence="4">Primosomal protein N' (Replication factor Y)-superfamily II helicase</fullName>
    </recommendedName>
</protein>
<organism evidence="2 3">
    <name type="scientific">Hymenobacter polaris</name>
    <dbReference type="NCBI Taxonomy" id="2682546"/>
    <lineage>
        <taxon>Bacteria</taxon>
        <taxon>Pseudomonadati</taxon>
        <taxon>Bacteroidota</taxon>
        <taxon>Cytophagia</taxon>
        <taxon>Cytophagales</taxon>
        <taxon>Hymenobacteraceae</taxon>
        <taxon>Hymenobacter</taxon>
    </lineage>
</organism>
<dbReference type="RefSeq" id="WP_169529323.1">
    <property type="nucleotide sequence ID" value="NZ_JABBGH010000001.1"/>
</dbReference>
<sequence length="377" mass="41765">MDAATESALRQLRTEDLLRAPCATCGSQLTFRAETQQLACGHCGATQPLAFTRTKLQEHPLGPAGVGAELPPGRVVEEQLFCCPSCGARTRVSAEQPTLSCGFCGSRAINPEAQRTRLIAPAGVLPFRLGREAALGVFQRWIGSKWLAPSDLPAGAVLDNLHGIYLPFWTFDAQAHSAWHGERGTHYYVTVTGTDGQGRQTTRQERRTRWSYESGTRQQFYDDVLAAASRSLAPQQPYLAEVQQYQLAEVVDYDPRVLLGWEAEVYSIDLHDGLAQARRTVRAWEQEACAEALGGDEQRNLQVRTTLSNESFKHLLLPLWLCAYVYRGRLHHFLINGQTGKISGSRPTSAWKVALLVLLGLVLLAAAYWAWQQYGGR</sequence>
<dbReference type="EMBL" id="JABBGH010000001">
    <property type="protein sequence ID" value="NML63996.1"/>
    <property type="molecule type" value="Genomic_DNA"/>
</dbReference>
<keyword evidence="1" id="KW-0472">Membrane</keyword>
<dbReference type="Proteomes" id="UP000559626">
    <property type="component" value="Unassembled WGS sequence"/>
</dbReference>
<keyword evidence="1" id="KW-1133">Transmembrane helix</keyword>
<name>A0A7Y0AAW9_9BACT</name>
<dbReference type="AlphaFoldDB" id="A0A7Y0AAW9"/>